<proteinExistence type="predicted"/>
<keyword evidence="2" id="KW-1185">Reference proteome</keyword>
<evidence type="ECO:0000313" key="1">
    <source>
        <dbReference type="EMBL" id="MDY8108717.1"/>
    </source>
</evidence>
<gene>
    <name evidence="1" type="ORF">U0C82_06090</name>
</gene>
<sequence length="79" mass="8156">MADQPFGPNGEIMKVLAMPVEVVSGNIEIAKRERGAGAKVLATATGISVDAIEENGGVFGGGLSGGRGSFFRKNFGIRF</sequence>
<accession>A0ABU5I0R5</accession>
<comment type="caution">
    <text evidence="1">The sequence shown here is derived from an EMBL/GenBank/DDBJ whole genome shotgun (WGS) entry which is preliminary data.</text>
</comment>
<organism evidence="1 2">
    <name type="scientific">Fulvimarina uroteuthidis</name>
    <dbReference type="NCBI Taxonomy" id="3098149"/>
    <lineage>
        <taxon>Bacteria</taxon>
        <taxon>Pseudomonadati</taxon>
        <taxon>Pseudomonadota</taxon>
        <taxon>Alphaproteobacteria</taxon>
        <taxon>Hyphomicrobiales</taxon>
        <taxon>Aurantimonadaceae</taxon>
        <taxon>Fulvimarina</taxon>
    </lineage>
</organism>
<reference evidence="1 2" key="1">
    <citation type="submission" date="2023-12" db="EMBL/GenBank/DDBJ databases">
        <title>Description of Novel Strain Fulvimarina sp. 2208YS6-2-32 isolated from Uroteuthis (Photololigo) edulis.</title>
        <authorList>
            <person name="Park J.-S."/>
        </authorList>
    </citation>
    <scope>NUCLEOTIDE SEQUENCE [LARGE SCALE GENOMIC DNA]</scope>
    <source>
        <strain evidence="1 2">2208YS6-2-32</strain>
    </source>
</reference>
<name>A0ABU5I0R5_9HYPH</name>
<protein>
    <submittedName>
        <fullName evidence="1">Uncharacterized protein</fullName>
    </submittedName>
</protein>
<evidence type="ECO:0000313" key="2">
    <source>
        <dbReference type="Proteomes" id="UP001294412"/>
    </source>
</evidence>
<dbReference type="Proteomes" id="UP001294412">
    <property type="component" value="Unassembled WGS sequence"/>
</dbReference>
<dbReference type="EMBL" id="JAXLPB010000002">
    <property type="protein sequence ID" value="MDY8108717.1"/>
    <property type="molecule type" value="Genomic_DNA"/>
</dbReference>